<dbReference type="InterPro" id="IPR000757">
    <property type="entry name" value="Beta-glucanase-like"/>
</dbReference>
<feature type="domain" description="GH16" evidence="4">
    <location>
        <begin position="125"/>
        <end position="336"/>
    </location>
</feature>
<evidence type="ECO:0000256" key="3">
    <source>
        <dbReference type="SAM" id="SignalP"/>
    </source>
</evidence>
<keyword evidence="6" id="KW-1185">Reference proteome</keyword>
<feature type="chain" id="PRO_5015545444" description="GH16 domain-containing protein" evidence="3">
    <location>
        <begin position="20"/>
        <end position="336"/>
    </location>
</feature>
<dbReference type="AlphaFoldDB" id="A0A2T9YLR2"/>
<dbReference type="OrthoDB" id="4781at2759"/>
<evidence type="ECO:0000256" key="2">
    <source>
        <dbReference type="ARBA" id="ARBA00023295"/>
    </source>
</evidence>
<reference evidence="5 6" key="1">
    <citation type="journal article" date="2018" name="MBio">
        <title>Comparative Genomics Reveals the Core Gene Toolbox for the Fungus-Insect Symbiosis.</title>
        <authorList>
            <person name="Wang Y."/>
            <person name="Stata M."/>
            <person name="Wang W."/>
            <person name="Stajich J.E."/>
            <person name="White M.M."/>
            <person name="Moncalvo J.M."/>
        </authorList>
    </citation>
    <scope>NUCLEOTIDE SEQUENCE [LARGE SCALE GENOMIC DNA]</scope>
    <source>
        <strain evidence="5 6">SWE-8-4</strain>
    </source>
</reference>
<protein>
    <recommendedName>
        <fullName evidence="4">GH16 domain-containing protein</fullName>
    </recommendedName>
</protein>
<name>A0A2T9YLR2_9FUNG</name>
<keyword evidence="3" id="KW-0732">Signal</keyword>
<gene>
    <name evidence="5" type="ORF">BB561_003371</name>
</gene>
<evidence type="ECO:0000256" key="1">
    <source>
        <dbReference type="ARBA" id="ARBA00022801"/>
    </source>
</evidence>
<dbReference type="Gene3D" id="2.60.120.200">
    <property type="match status" value="1"/>
</dbReference>
<dbReference type="PANTHER" id="PTHR31062">
    <property type="entry name" value="XYLOGLUCAN ENDOTRANSGLUCOSYLASE/HYDROLASE PROTEIN 8-RELATED"/>
    <property type="match status" value="1"/>
</dbReference>
<organism evidence="5 6">
    <name type="scientific">Smittium simulii</name>
    <dbReference type="NCBI Taxonomy" id="133385"/>
    <lineage>
        <taxon>Eukaryota</taxon>
        <taxon>Fungi</taxon>
        <taxon>Fungi incertae sedis</taxon>
        <taxon>Zoopagomycota</taxon>
        <taxon>Kickxellomycotina</taxon>
        <taxon>Harpellomycetes</taxon>
        <taxon>Harpellales</taxon>
        <taxon>Legeriomycetaceae</taxon>
        <taxon>Smittium</taxon>
    </lineage>
</organism>
<dbReference type="STRING" id="133385.A0A2T9YLR2"/>
<dbReference type="InterPro" id="IPR013320">
    <property type="entry name" value="ConA-like_dom_sf"/>
</dbReference>
<evidence type="ECO:0000313" key="6">
    <source>
        <dbReference type="Proteomes" id="UP000245383"/>
    </source>
</evidence>
<dbReference type="Pfam" id="PF00722">
    <property type="entry name" value="Glyco_hydro_16"/>
    <property type="match status" value="1"/>
</dbReference>
<comment type="caution">
    <text evidence="5">The sequence shown here is derived from an EMBL/GenBank/DDBJ whole genome shotgun (WGS) entry which is preliminary data.</text>
</comment>
<keyword evidence="2" id="KW-0326">Glycosidase</keyword>
<sequence length="336" mass="37004">MKSNFILFIAVYSLNYIAAQEKNGNINPAEANGVNEIDDSGVLDFDYGSIDYDNIEMYDDEFNDFESPLDANDTEELEDDEFLKEMGMDSYIDTGIQQPEWDPETDANQTSGVDVETDDVLMDNQDSKNSTASSSINECNVVEYVFSDSSVLDNIEVEYCLHNVSPTGSSLELKIDGECGTTLICPEKLVHGKVEGRVKMAPGSGAVTALILMNIETGDEIDLEWVGIDSTTVQSMYFVGGQRVDQEAQNHKASGDMSEGFYNYAIEITPDAINWYVDEVLVRTLENDNSGNFPSSANEVRFGVWNGSAYSEWAGDMGSSPDSAGVFESIKITHYC</sequence>
<dbReference type="GO" id="GO:0005975">
    <property type="term" value="P:carbohydrate metabolic process"/>
    <property type="evidence" value="ECO:0007669"/>
    <property type="project" value="InterPro"/>
</dbReference>
<dbReference type="InterPro" id="IPR044791">
    <property type="entry name" value="Beta-glucanase/XTH"/>
</dbReference>
<feature type="signal peptide" evidence="3">
    <location>
        <begin position="1"/>
        <end position="19"/>
    </location>
</feature>
<dbReference type="SUPFAM" id="SSF49899">
    <property type="entry name" value="Concanavalin A-like lectins/glucanases"/>
    <property type="match status" value="1"/>
</dbReference>
<evidence type="ECO:0000259" key="4">
    <source>
        <dbReference type="PROSITE" id="PS51762"/>
    </source>
</evidence>
<dbReference type="Proteomes" id="UP000245383">
    <property type="component" value="Unassembled WGS sequence"/>
</dbReference>
<evidence type="ECO:0000313" key="5">
    <source>
        <dbReference type="EMBL" id="PVU93277.1"/>
    </source>
</evidence>
<keyword evidence="1" id="KW-0378">Hydrolase</keyword>
<dbReference type="EMBL" id="MBFR01000133">
    <property type="protein sequence ID" value="PVU93277.1"/>
    <property type="molecule type" value="Genomic_DNA"/>
</dbReference>
<dbReference type="PROSITE" id="PS51762">
    <property type="entry name" value="GH16_2"/>
    <property type="match status" value="1"/>
</dbReference>
<dbReference type="GO" id="GO:0004553">
    <property type="term" value="F:hydrolase activity, hydrolyzing O-glycosyl compounds"/>
    <property type="evidence" value="ECO:0007669"/>
    <property type="project" value="InterPro"/>
</dbReference>
<proteinExistence type="predicted"/>
<accession>A0A2T9YLR2</accession>